<evidence type="ECO:0000313" key="17">
    <source>
        <dbReference type="WBParaSite" id="MCU_003221-RC"/>
    </source>
</evidence>
<feature type="transmembrane region" description="Helical" evidence="14">
    <location>
        <begin position="678"/>
        <end position="697"/>
    </location>
</feature>
<evidence type="ECO:0000256" key="13">
    <source>
        <dbReference type="SAM" id="MobiDB-lite"/>
    </source>
</evidence>
<dbReference type="InterPro" id="IPR003439">
    <property type="entry name" value="ABC_transporter-like_ATP-bd"/>
</dbReference>
<accession>A0A5K3EUX3</accession>
<dbReference type="EC" id="7.6.2.3" evidence="11"/>
<dbReference type="Pfam" id="PF00664">
    <property type="entry name" value="ABC_membrane"/>
    <property type="match status" value="2"/>
</dbReference>
<dbReference type="CDD" id="cd03244">
    <property type="entry name" value="ABCC_MRP_domain2"/>
    <property type="match status" value="1"/>
</dbReference>
<dbReference type="Gene3D" id="1.20.1560.10">
    <property type="entry name" value="ABC transporter type 1, transmembrane domain"/>
    <property type="match status" value="2"/>
</dbReference>
<evidence type="ECO:0000256" key="9">
    <source>
        <dbReference type="ARBA" id="ARBA00022989"/>
    </source>
</evidence>
<evidence type="ECO:0000256" key="11">
    <source>
        <dbReference type="ARBA" id="ARBA00024220"/>
    </source>
</evidence>
<dbReference type="SUPFAM" id="SSF90123">
    <property type="entry name" value="ABC transporter transmembrane region"/>
    <property type="match status" value="2"/>
</dbReference>
<reference evidence="17" key="1">
    <citation type="submission" date="2019-11" db="UniProtKB">
        <authorList>
            <consortium name="WormBaseParasite"/>
        </authorList>
    </citation>
    <scope>IDENTIFICATION</scope>
</reference>
<keyword evidence="4" id="KW-0926">Vacuole</keyword>
<evidence type="ECO:0000256" key="4">
    <source>
        <dbReference type="ARBA" id="ARBA00022554"/>
    </source>
</evidence>
<feature type="region of interest" description="Disordered" evidence="13">
    <location>
        <begin position="1088"/>
        <end position="1167"/>
    </location>
</feature>
<feature type="transmembrane region" description="Helical" evidence="14">
    <location>
        <begin position="69"/>
        <end position="88"/>
    </location>
</feature>
<feature type="transmembrane region" description="Helical" evidence="14">
    <location>
        <begin position="100"/>
        <end position="118"/>
    </location>
</feature>
<evidence type="ECO:0000256" key="7">
    <source>
        <dbReference type="ARBA" id="ARBA00022741"/>
    </source>
</evidence>
<dbReference type="InterPro" id="IPR011527">
    <property type="entry name" value="ABC1_TM_dom"/>
</dbReference>
<dbReference type="PROSITE" id="PS50929">
    <property type="entry name" value="ABC_TM1F"/>
    <property type="match status" value="2"/>
</dbReference>
<evidence type="ECO:0000256" key="2">
    <source>
        <dbReference type="ARBA" id="ARBA00009726"/>
    </source>
</evidence>
<evidence type="ECO:0000256" key="10">
    <source>
        <dbReference type="ARBA" id="ARBA00023136"/>
    </source>
</evidence>
<dbReference type="PANTHER" id="PTHR24223">
    <property type="entry name" value="ATP-BINDING CASSETTE SUB-FAMILY C"/>
    <property type="match status" value="1"/>
</dbReference>
<feature type="compositionally biased region" description="Polar residues" evidence="13">
    <location>
        <begin position="350"/>
        <end position="379"/>
    </location>
</feature>
<evidence type="ECO:0000256" key="3">
    <source>
        <dbReference type="ARBA" id="ARBA00022448"/>
    </source>
</evidence>
<keyword evidence="8" id="KW-0067">ATP-binding</keyword>
<dbReference type="CDD" id="cd18603">
    <property type="entry name" value="ABC_6TM_MRP1_2_3_6_D2_like"/>
    <property type="match status" value="1"/>
</dbReference>
<evidence type="ECO:0000259" key="15">
    <source>
        <dbReference type="PROSITE" id="PS50893"/>
    </source>
</evidence>
<dbReference type="GO" id="GO:0000323">
    <property type="term" value="C:lytic vacuole"/>
    <property type="evidence" value="ECO:0007669"/>
    <property type="project" value="UniProtKB-ARBA"/>
</dbReference>
<dbReference type="FunFam" id="3.40.50.300:FF:000997">
    <property type="entry name" value="Multidrug resistance-associated protein 1"/>
    <property type="match status" value="1"/>
</dbReference>
<dbReference type="CDD" id="cd03250">
    <property type="entry name" value="ABCC_MRP_domain1"/>
    <property type="match status" value="1"/>
</dbReference>
<comment type="similarity">
    <text evidence="2">Belongs to the ABC transporter superfamily. ABCC family. Conjugate transporter (TC 3.A.1.208) subfamily.</text>
</comment>
<feature type="transmembrane region" description="Helical" evidence="14">
    <location>
        <begin position="804"/>
        <end position="824"/>
    </location>
</feature>
<dbReference type="GO" id="GO:0016887">
    <property type="term" value="F:ATP hydrolysis activity"/>
    <property type="evidence" value="ECO:0007669"/>
    <property type="project" value="InterPro"/>
</dbReference>
<feature type="transmembrane region" description="Helical" evidence="14">
    <location>
        <begin position="32"/>
        <end position="57"/>
    </location>
</feature>
<feature type="transmembrane region" description="Helical" evidence="14">
    <location>
        <begin position="647"/>
        <end position="672"/>
    </location>
</feature>
<evidence type="ECO:0000256" key="12">
    <source>
        <dbReference type="ARBA" id="ARBA00047523"/>
    </source>
</evidence>
<keyword evidence="10 14" id="KW-0472">Membrane</keyword>
<dbReference type="GO" id="GO:0005774">
    <property type="term" value="C:vacuolar membrane"/>
    <property type="evidence" value="ECO:0007669"/>
    <property type="project" value="UniProtKB-SubCell"/>
</dbReference>
<feature type="compositionally biased region" description="Basic and acidic residues" evidence="13">
    <location>
        <begin position="399"/>
        <end position="411"/>
    </location>
</feature>
<keyword evidence="9 14" id="KW-1133">Transmembrane helix</keyword>
<dbReference type="Pfam" id="PF00005">
    <property type="entry name" value="ABC_tran"/>
    <property type="match status" value="2"/>
</dbReference>
<comment type="catalytic activity">
    <reaction evidence="12">
        <text>leukotriene C4(in) + ATP + H2O = leukotriene C4(out) + ADP + phosphate + H(+)</text>
        <dbReference type="Rhea" id="RHEA:38963"/>
        <dbReference type="ChEBI" id="CHEBI:15377"/>
        <dbReference type="ChEBI" id="CHEBI:15378"/>
        <dbReference type="ChEBI" id="CHEBI:30616"/>
        <dbReference type="ChEBI" id="CHEBI:43474"/>
        <dbReference type="ChEBI" id="CHEBI:57973"/>
        <dbReference type="ChEBI" id="CHEBI:456216"/>
    </reaction>
    <physiologicalReaction direction="left-to-right" evidence="12">
        <dbReference type="Rhea" id="RHEA:38964"/>
    </physiologicalReaction>
</comment>
<dbReference type="Gene3D" id="3.40.50.300">
    <property type="entry name" value="P-loop containing nucleotide triphosphate hydrolases"/>
    <property type="match status" value="2"/>
</dbReference>
<feature type="compositionally biased region" description="Polar residues" evidence="13">
    <location>
        <begin position="494"/>
        <end position="504"/>
    </location>
</feature>
<dbReference type="PANTHER" id="PTHR24223:SF443">
    <property type="entry name" value="MULTIDRUG-RESISTANCE LIKE PROTEIN 1, ISOFORM I"/>
    <property type="match status" value="1"/>
</dbReference>
<feature type="domain" description="ABC transmembrane type-1" evidence="16">
    <location>
        <begin position="538"/>
        <end position="821"/>
    </location>
</feature>
<evidence type="ECO:0000256" key="1">
    <source>
        <dbReference type="ARBA" id="ARBA00004128"/>
    </source>
</evidence>
<comment type="subcellular location">
    <subcellularLocation>
        <location evidence="1">Vacuole membrane</location>
        <topology evidence="1">Multi-pass membrane protein</topology>
    </subcellularLocation>
</comment>
<feature type="compositionally biased region" description="Polar residues" evidence="13">
    <location>
        <begin position="331"/>
        <end position="342"/>
    </location>
</feature>
<feature type="transmembrane region" description="Helical" evidence="14">
    <location>
        <begin position="183"/>
        <end position="201"/>
    </location>
</feature>
<dbReference type="InterPro" id="IPR036640">
    <property type="entry name" value="ABC1_TM_sf"/>
</dbReference>
<feature type="transmembrane region" description="Helical" evidence="14">
    <location>
        <begin position="130"/>
        <end position="151"/>
    </location>
</feature>
<feature type="transmembrane region" description="Helical" evidence="14">
    <location>
        <begin position="1291"/>
        <end position="1314"/>
    </location>
</feature>
<keyword evidence="3" id="KW-0813">Transport</keyword>
<dbReference type="GO" id="GO:0005524">
    <property type="term" value="F:ATP binding"/>
    <property type="evidence" value="ECO:0007669"/>
    <property type="project" value="UniProtKB-KW"/>
</dbReference>
<feature type="transmembrane region" description="Helical" evidence="14">
    <location>
        <begin position="577"/>
        <end position="598"/>
    </location>
</feature>
<dbReference type="FunFam" id="1.20.1560.10:FF:000001">
    <property type="entry name" value="ATP-binding cassette subfamily C member 1"/>
    <property type="match status" value="1"/>
</dbReference>
<evidence type="ECO:0000256" key="14">
    <source>
        <dbReference type="SAM" id="Phobius"/>
    </source>
</evidence>
<dbReference type="PROSITE" id="PS00211">
    <property type="entry name" value="ABC_TRANSPORTER_1"/>
    <property type="match status" value="1"/>
</dbReference>
<keyword evidence="5 14" id="KW-0812">Transmembrane</keyword>
<dbReference type="InterPro" id="IPR050173">
    <property type="entry name" value="ABC_transporter_C-like"/>
</dbReference>
<evidence type="ECO:0000259" key="16">
    <source>
        <dbReference type="PROSITE" id="PS50929"/>
    </source>
</evidence>
<organism evidence="17">
    <name type="scientific">Mesocestoides corti</name>
    <name type="common">Flatworm</name>
    <dbReference type="NCBI Taxonomy" id="53468"/>
    <lineage>
        <taxon>Eukaryota</taxon>
        <taxon>Metazoa</taxon>
        <taxon>Spiralia</taxon>
        <taxon>Lophotrochozoa</taxon>
        <taxon>Platyhelminthes</taxon>
        <taxon>Cestoda</taxon>
        <taxon>Eucestoda</taxon>
        <taxon>Cyclophyllidea</taxon>
        <taxon>Mesocestoididae</taxon>
        <taxon>Mesocestoides</taxon>
    </lineage>
</organism>
<sequence length="1816" mass="201879">MTPLRDVFCLGYGSNYSVEWNSHIPRLTECDLYITVPTIIFIYLAVFSLPYIILLALKVKYPRRLSILYFTKHLLYAALLIILFWKFVNISSSAKGYSWNYLYPSALCTAVLFQILIMNLEAVRDRTSSGIYFFCSLLLMFVTLASAWTSFSYKLRPPSTDLLGAANASFPPGWGLSISPHELSDYLLCAVAFVNFICSFFSDRRMPKLDSANDLLCVASLPKAVGDCHGQDVLIMGDDKFTPSSDTEKESLSDITETPQHICPEKYVSFPSRITFFWFTQLIVKGYRKTLQMSDLWALEDKHISASLGPRFYARITKYLRVSVSGVMDSPSVSSPQFSDNPPSLDPATSLHSDVQKSSGKPLSQANDAANSTNPSTGRHTPGRRSTFAEVSAFGKSRNRPEDLRSRRRDSFGGVGIEEEDEESEEWVEEDSSKQRRYRTMSEAPDLGKKPHTSTSSFLPNYQICFSGPFGRPKPQTKTSISGDLESGLFAGRSSDSVNKSPVSGQEEVLEKSKRQRRNKPKGGLVKSLFVTFGWPMFIAAIFKLVHDLCLLSGPIILKYLLAFLEPGSMEPHWHGYAYACILFVTAFIQSIALHQYFRTQTVIGMDIRTVLISAVYRKSLRLSAAARCESTTGEITNLMSIDSQRFCALMLNIHALWSAPFQVTVALYLLWRELGPSVLAGVGVLLIMIPVNTFVAEKSKGLQEKQLKTTDSRIKLISEILNGIRVLKLYAWEPSFIREVDSIRNKELSYLRKSLYLDCSIIFVFVCAPTLVALATFVVYILSSPGNVFNAEKAFVSLSLLNILRFPLFMFPTILSSLVQAYVSVRRLTKFLLNPELDPSSVSHEETPGVAAVIENGTLSWAPDVEPAIQNITVYFAEGQSTAIVGRVGSGKSSLLNALLGNMELISGRVNIKGSLALVSQQAWIFNGTLRDNILFHKPYNAERYAKIIKACALEPDIKLLSDGDLTDIGDKGVNLSGGQKQRISLARACYADADVYLFDDPLAAVDAHVANHLLTHVIGRRGLLASKTRIIATHHPNAIAEADRVALLEGGRLVEYGTYTKLTAMKNSQLNIFLRSKELRKRLLSEQVDSDQVPSRSLERSLSSLRTRTPSESYQTPHDAIPGDFAEPFLQEDQGRHAEHEQDDTASVHSRPDSPKFDTIRLRSSSVKEAKRSDAKVDVSYKLVEGGQDQSGNKPKKTLEETSATGRVKFSVFWIYIRSIGLGIFLAGVFFLLLNQLAWLGSNIWLAEWSGDSARNKNLTDSANATGTMDSQTYRDLVARMNSLRDLRLGIYGLIGLAQVVFNLFACVLLAIGGVHAAKLLHHGLLECIMHVPISFFDSTPQGRIMNRFSNDFATADSQLMRSLRSMITNSFICLITFALCAVPSAYILIPLVFLLAFYCVMQNLFVTTSRQLKRLDSVSKSPIFSHFAETLLGVDTIRAYRQCSLFVKTSDDRVDTNNRAYFSTLVANRWLSMILETVGNLLTLSVSIAFVATRDVLAAGFAGLVISYALNVTQSLSWLVRMSTEFETDIVSVERIKEYSELPIEAPWEVDEKKPPPQWPEGSLEFVNYSTRYREDLDLVLKSISFKINPGEKIGIVGRTGSGKSSLVLALFRVIEATEGEILIDGINIAKIGLHDLRGRLTLIPQDPVLFSGTLRFNLDPFNTYSDETVWEALTLANLRSFVENMSGGEGLDMVISEGGGNLSQGQRQLVCLARALLRRSKVLVLDEATAAVDPRTDQLIQQTVRNEFATSTVLTIAHRLDTILDYDRIMVLDAGRLVEMGQPQELEARIGSVFRGMLKEANLLGAVPKKSK</sequence>
<evidence type="ECO:0000256" key="6">
    <source>
        <dbReference type="ARBA" id="ARBA00022737"/>
    </source>
</evidence>
<evidence type="ECO:0000256" key="8">
    <source>
        <dbReference type="ARBA" id="ARBA00022840"/>
    </source>
</evidence>
<name>A0A5K3EUX3_MESCO</name>
<dbReference type="FunFam" id="1.20.1560.10:FF:000020">
    <property type="entry name" value="ABC metal ion transporter"/>
    <property type="match status" value="1"/>
</dbReference>
<dbReference type="InterPro" id="IPR017871">
    <property type="entry name" value="ABC_transporter-like_CS"/>
</dbReference>
<dbReference type="InterPro" id="IPR003593">
    <property type="entry name" value="AAA+_ATPase"/>
</dbReference>
<keyword evidence="6" id="KW-0677">Repeat</keyword>
<feature type="transmembrane region" description="Helical" evidence="14">
    <location>
        <begin position="756"/>
        <end position="784"/>
    </location>
</feature>
<feature type="transmembrane region" description="Helical" evidence="14">
    <location>
        <begin position="1374"/>
        <end position="1401"/>
    </location>
</feature>
<dbReference type="InterPro" id="IPR027417">
    <property type="entry name" value="P-loop_NTPase"/>
</dbReference>
<feature type="region of interest" description="Disordered" evidence="13">
    <location>
        <begin position="491"/>
        <end position="519"/>
    </location>
</feature>
<protein>
    <recommendedName>
        <fullName evidence="11">ABC-type glutathione-S-conjugate transporter</fullName>
        <ecNumber evidence="11">7.6.2.3</ecNumber>
    </recommendedName>
</protein>
<feature type="domain" description="ABC transporter" evidence="15">
    <location>
        <begin position="1567"/>
        <end position="1803"/>
    </location>
</feature>
<evidence type="ECO:0000256" key="5">
    <source>
        <dbReference type="ARBA" id="ARBA00022692"/>
    </source>
</evidence>
<dbReference type="WBParaSite" id="MCU_003221-RC">
    <property type="protein sequence ID" value="MCU_003221-RC"/>
    <property type="gene ID" value="MCU_003221"/>
</dbReference>
<feature type="domain" description="ABC transmembrane type-1" evidence="16">
    <location>
        <begin position="1228"/>
        <end position="1531"/>
    </location>
</feature>
<feature type="compositionally biased region" description="Basic and acidic residues" evidence="13">
    <location>
        <begin position="1152"/>
        <end position="1167"/>
    </location>
</feature>
<keyword evidence="7" id="KW-0547">Nucleotide-binding</keyword>
<feature type="transmembrane region" description="Helical" evidence="14">
    <location>
        <begin position="1215"/>
        <end position="1236"/>
    </location>
</feature>
<proteinExistence type="inferred from homology"/>
<dbReference type="SUPFAM" id="SSF52540">
    <property type="entry name" value="P-loop containing nucleoside triphosphate hydrolases"/>
    <property type="match status" value="2"/>
</dbReference>
<dbReference type="SMART" id="SM00382">
    <property type="entry name" value="AAA"/>
    <property type="match status" value="2"/>
</dbReference>
<feature type="region of interest" description="Disordered" evidence="13">
    <location>
        <begin position="330"/>
        <end position="455"/>
    </location>
</feature>
<dbReference type="PROSITE" id="PS50893">
    <property type="entry name" value="ABC_TRANSPORTER_2"/>
    <property type="match status" value="2"/>
</dbReference>
<dbReference type="FunFam" id="3.40.50.300:FF:000074">
    <property type="entry name" value="Multidrug resistance-associated protein 5 isoform 1"/>
    <property type="match status" value="1"/>
</dbReference>
<feature type="transmembrane region" description="Helical" evidence="14">
    <location>
        <begin position="524"/>
        <end position="543"/>
    </location>
</feature>
<feature type="compositionally biased region" description="Acidic residues" evidence="13">
    <location>
        <begin position="417"/>
        <end position="430"/>
    </location>
</feature>
<feature type="domain" description="ABC transporter" evidence="15">
    <location>
        <begin position="855"/>
        <end position="1077"/>
    </location>
</feature>
<feature type="compositionally biased region" description="Low complexity" evidence="13">
    <location>
        <begin position="1096"/>
        <end position="1115"/>
    </location>
</feature>
<dbReference type="GO" id="GO:0015431">
    <property type="term" value="F:ABC-type glutathione S-conjugate transporter activity"/>
    <property type="evidence" value="ECO:0007669"/>
    <property type="project" value="UniProtKB-EC"/>
</dbReference>
<dbReference type="CDD" id="cd18595">
    <property type="entry name" value="ABC_6TM_MRP1_2_3_6_D1_like"/>
    <property type="match status" value="1"/>
</dbReference>